<dbReference type="AlphaFoldDB" id="A0A242A340"/>
<sequence length="257" mass="29455">MKVATYNLRVDTDYDQDWQWSYRADKVLDLINYHDWSLMAVQEIRPTQIEDLKKLTQYHSITAERDGDGQGEGIGLYYKPSVYALIDSGSFWLSLTPDQPSIHPEAAYRRLCVWAILQPKEGPAFLVISTHLDNISETARFEGMKVIVTQLAEKITSYPVLLMGDLNAERTEGVHDYLATMFSNAKENGLQPHYGPKGSYQNFAYNMPWSALEEIDYIYTKGFTVIKTACLTDACDRRFPSDHFPLEADIRFEEKGE</sequence>
<proteinExistence type="predicted"/>
<dbReference type="Proteomes" id="UP000195043">
    <property type="component" value="Unassembled WGS sequence"/>
</dbReference>
<accession>A0A242A340</accession>
<dbReference type="Pfam" id="PF03372">
    <property type="entry name" value="Exo_endo_phos"/>
    <property type="match status" value="1"/>
</dbReference>
<dbReference type="STRING" id="1834191.A5886_000380"/>
<evidence type="ECO:0000259" key="1">
    <source>
        <dbReference type="Pfam" id="PF03372"/>
    </source>
</evidence>
<dbReference type="InterPro" id="IPR036691">
    <property type="entry name" value="Endo/exonu/phosph_ase_sf"/>
</dbReference>
<dbReference type="RefSeq" id="WP_086273373.1">
    <property type="nucleotide sequence ID" value="NZ_NGKU01000001.1"/>
</dbReference>
<feature type="domain" description="Endonuclease/exonuclease/phosphatase" evidence="1">
    <location>
        <begin position="4"/>
        <end position="243"/>
    </location>
</feature>
<dbReference type="InterPro" id="IPR050410">
    <property type="entry name" value="CCR4/nocturin_mRNA_transcr"/>
</dbReference>
<dbReference type="OrthoDB" id="9793162at2"/>
<dbReference type="PANTHER" id="PTHR12121:SF36">
    <property type="entry name" value="ENDONUCLEASE_EXONUCLEASE_PHOSPHATASE DOMAIN-CONTAINING PROTEIN"/>
    <property type="match status" value="1"/>
</dbReference>
<evidence type="ECO:0000313" key="2">
    <source>
        <dbReference type="EMBL" id="OTN75310.1"/>
    </source>
</evidence>
<dbReference type="GO" id="GO:0000175">
    <property type="term" value="F:3'-5'-RNA exonuclease activity"/>
    <property type="evidence" value="ECO:0007669"/>
    <property type="project" value="TreeGrafter"/>
</dbReference>
<keyword evidence="3" id="KW-1185">Reference proteome</keyword>
<evidence type="ECO:0000313" key="3">
    <source>
        <dbReference type="Proteomes" id="UP000195043"/>
    </source>
</evidence>
<dbReference type="PANTHER" id="PTHR12121">
    <property type="entry name" value="CARBON CATABOLITE REPRESSOR PROTEIN 4"/>
    <property type="match status" value="1"/>
</dbReference>
<protein>
    <recommendedName>
        <fullName evidence="1">Endonuclease/exonuclease/phosphatase domain-containing protein</fullName>
    </recommendedName>
</protein>
<name>A0A242A340_9ENTE</name>
<dbReference type="CDD" id="cd09083">
    <property type="entry name" value="EEP-1"/>
    <property type="match status" value="1"/>
</dbReference>
<dbReference type="Gene3D" id="3.60.10.10">
    <property type="entry name" value="Endonuclease/exonuclease/phosphatase"/>
    <property type="match status" value="1"/>
</dbReference>
<organism evidence="2 3">
    <name type="scientific">Candidatus Enterococcus testudinis</name>
    <dbReference type="NCBI Taxonomy" id="1834191"/>
    <lineage>
        <taxon>Bacteria</taxon>
        <taxon>Bacillati</taxon>
        <taxon>Bacillota</taxon>
        <taxon>Bacilli</taxon>
        <taxon>Lactobacillales</taxon>
        <taxon>Enterococcaceae</taxon>
        <taxon>Enterococcus</taxon>
    </lineage>
</organism>
<comment type="caution">
    <text evidence="2">The sequence shown here is derived from an EMBL/GenBank/DDBJ whole genome shotgun (WGS) entry which is preliminary data.</text>
</comment>
<gene>
    <name evidence="2" type="ORF">A5886_000380</name>
</gene>
<dbReference type="InterPro" id="IPR005135">
    <property type="entry name" value="Endo/exonuclease/phosphatase"/>
</dbReference>
<dbReference type="EMBL" id="NGKU01000001">
    <property type="protein sequence ID" value="OTN75310.1"/>
    <property type="molecule type" value="Genomic_DNA"/>
</dbReference>
<dbReference type="SUPFAM" id="SSF56219">
    <property type="entry name" value="DNase I-like"/>
    <property type="match status" value="1"/>
</dbReference>
<reference evidence="2 3" key="1">
    <citation type="submission" date="2017-05" db="EMBL/GenBank/DDBJ databases">
        <title>The Genome Sequence of Enterococcus sp. 8G7_MSG3316.</title>
        <authorList>
            <consortium name="The Broad Institute Genomics Platform"/>
            <consortium name="The Broad Institute Genomic Center for Infectious Diseases"/>
            <person name="Earl A."/>
            <person name="Manson A."/>
            <person name="Schwartman J."/>
            <person name="Gilmore M."/>
            <person name="Abouelleil A."/>
            <person name="Cao P."/>
            <person name="Chapman S."/>
            <person name="Cusick C."/>
            <person name="Shea T."/>
            <person name="Young S."/>
            <person name="Neafsey D."/>
            <person name="Nusbaum C."/>
            <person name="Birren B."/>
        </authorList>
    </citation>
    <scope>NUCLEOTIDE SEQUENCE [LARGE SCALE GENOMIC DNA]</scope>
    <source>
        <strain evidence="2 3">8G7_MSG3316</strain>
    </source>
</reference>